<accession>A0A497YEF6</accession>
<evidence type="ECO:0000256" key="1">
    <source>
        <dbReference type="SAM" id="Phobius"/>
    </source>
</evidence>
<organism evidence="2 3">
    <name type="scientific">Planococcus citreus</name>
    <dbReference type="NCBI Taxonomy" id="1373"/>
    <lineage>
        <taxon>Bacteria</taxon>
        <taxon>Bacillati</taxon>
        <taxon>Bacillota</taxon>
        <taxon>Bacilli</taxon>
        <taxon>Bacillales</taxon>
        <taxon>Caryophanaceae</taxon>
        <taxon>Planococcus</taxon>
    </lineage>
</organism>
<keyword evidence="3" id="KW-1185">Reference proteome</keyword>
<evidence type="ECO:0000313" key="3">
    <source>
        <dbReference type="Proteomes" id="UP000280791"/>
    </source>
</evidence>
<keyword evidence="1" id="KW-1133">Transmembrane helix</keyword>
<dbReference type="RefSeq" id="WP_121301330.1">
    <property type="nucleotide sequence ID" value="NZ_QBEW01000083.1"/>
</dbReference>
<feature type="transmembrane region" description="Helical" evidence="1">
    <location>
        <begin position="49"/>
        <end position="67"/>
    </location>
</feature>
<gene>
    <name evidence="2" type="ORF">DFR62_3405</name>
</gene>
<dbReference type="AlphaFoldDB" id="A0A497YEF6"/>
<dbReference type="EMBL" id="RCCP01000009">
    <property type="protein sequence ID" value="RLJ81360.1"/>
    <property type="molecule type" value="Genomic_DNA"/>
</dbReference>
<evidence type="ECO:0000313" key="2">
    <source>
        <dbReference type="EMBL" id="RLJ81360.1"/>
    </source>
</evidence>
<sequence length="74" mass="8302">MFDRISTFLNTLFMDMQGTFITIFMIGLLICAVAVWAGDEQSTPKFKNGIKVCLIGLVVFILAKPIVDYIKINL</sequence>
<evidence type="ECO:0008006" key="4">
    <source>
        <dbReference type="Google" id="ProtNLM"/>
    </source>
</evidence>
<keyword evidence="1" id="KW-0472">Membrane</keyword>
<dbReference type="Pfam" id="PF18895">
    <property type="entry name" value="T4SS_pilin"/>
    <property type="match status" value="1"/>
</dbReference>
<dbReference type="Proteomes" id="UP000280791">
    <property type="component" value="Unassembled WGS sequence"/>
</dbReference>
<keyword evidence="1" id="KW-0812">Transmembrane</keyword>
<protein>
    <recommendedName>
        <fullName evidence="4">Stage V sporulation protein AE</fullName>
    </recommendedName>
</protein>
<name>A0A497YEF6_9BACL</name>
<comment type="caution">
    <text evidence="2">The sequence shown here is derived from an EMBL/GenBank/DDBJ whole genome shotgun (WGS) entry which is preliminary data.</text>
</comment>
<feature type="transmembrane region" description="Helical" evidence="1">
    <location>
        <begin position="20"/>
        <end position="37"/>
    </location>
</feature>
<reference evidence="2 3" key="1">
    <citation type="submission" date="2018-10" db="EMBL/GenBank/DDBJ databases">
        <title>Genomic Encyclopedia of Type Strains, Phase IV (KMG-IV): sequencing the most valuable type-strain genomes for metagenomic binning, comparative biology and taxonomic classification.</title>
        <authorList>
            <person name="Goeker M."/>
        </authorList>
    </citation>
    <scope>NUCLEOTIDE SEQUENCE [LARGE SCALE GENOMIC DNA]</scope>
    <source>
        <strain evidence="2 3">DSM 20549</strain>
    </source>
</reference>
<dbReference type="InterPro" id="IPR043993">
    <property type="entry name" value="T4SS_pilin"/>
</dbReference>
<dbReference type="OrthoDB" id="2971774at2"/>
<proteinExistence type="predicted"/>